<dbReference type="Proteomes" id="UP000193411">
    <property type="component" value="Unassembled WGS sequence"/>
</dbReference>
<dbReference type="GO" id="GO:0006629">
    <property type="term" value="P:lipid metabolic process"/>
    <property type="evidence" value="ECO:0007669"/>
    <property type="project" value="InterPro"/>
</dbReference>
<evidence type="ECO:0000256" key="1">
    <source>
        <dbReference type="SAM" id="SignalP"/>
    </source>
</evidence>
<dbReference type="InterPro" id="IPR017946">
    <property type="entry name" value="PLC-like_Pdiesterase_TIM-brl"/>
</dbReference>
<dbReference type="InterPro" id="IPR051057">
    <property type="entry name" value="PI-PLC_domain"/>
</dbReference>
<organism evidence="2 3">
    <name type="scientific">Catenaria anguillulae PL171</name>
    <dbReference type="NCBI Taxonomy" id="765915"/>
    <lineage>
        <taxon>Eukaryota</taxon>
        <taxon>Fungi</taxon>
        <taxon>Fungi incertae sedis</taxon>
        <taxon>Blastocladiomycota</taxon>
        <taxon>Blastocladiomycetes</taxon>
        <taxon>Blastocladiales</taxon>
        <taxon>Catenariaceae</taxon>
        <taxon>Catenaria</taxon>
    </lineage>
</organism>
<accession>A0A1Y2I159</accession>
<dbReference type="OrthoDB" id="7984201at2759"/>
<comment type="caution">
    <text evidence="2">The sequence shown here is derived from an EMBL/GenBank/DDBJ whole genome shotgun (WGS) entry which is preliminary data.</text>
</comment>
<dbReference type="PANTHER" id="PTHR13593">
    <property type="match status" value="1"/>
</dbReference>
<dbReference type="Pfam" id="PF26146">
    <property type="entry name" value="PI-PLC_X"/>
    <property type="match status" value="1"/>
</dbReference>
<dbReference type="AlphaFoldDB" id="A0A1Y2I159"/>
<keyword evidence="3" id="KW-1185">Reference proteome</keyword>
<keyword evidence="1" id="KW-0732">Signal</keyword>
<evidence type="ECO:0000313" key="3">
    <source>
        <dbReference type="Proteomes" id="UP000193411"/>
    </source>
</evidence>
<gene>
    <name evidence="2" type="ORF">BCR44DRAFT_50757</name>
</gene>
<dbReference type="Gene3D" id="3.20.20.190">
    <property type="entry name" value="Phosphatidylinositol (PI) phosphodiesterase"/>
    <property type="match status" value="1"/>
</dbReference>
<feature type="chain" id="PRO_5012960293" evidence="1">
    <location>
        <begin position="21"/>
        <end position="350"/>
    </location>
</feature>
<sequence length="350" mass="38744">MIRLPVLLVFLLALIGLASAAPAVIPRASPFQQQQLACNGHPSLCSKSVTDVTFAGTHNSYSTGSMNPGTNQFTGITTQLQYGIRLINLDIHNWKDDLYLCHKFCWALSRGRAVDSLREIAAFMNSAEGSREVITIIFENAAKAGYDRLEKLLRDAGLAQLAYVQPSSSKTWPTLGSMIDSGKRLIVFADELPAPPANRPLPLVMSHFDYLSETPYSIRTESDWTCSLDRPRGVARPLVLVNHWLYASALGVDLPSANNAKKVNTASKLREHVSKCRNIRGQRINYILVDFYEYGDITEVVAGLNNVPFVPKTRPPTQFRLFSNDKSTLMQSPYVQGLLSQKKPSAGLEM</sequence>
<feature type="signal peptide" evidence="1">
    <location>
        <begin position="1"/>
        <end position="20"/>
    </location>
</feature>
<name>A0A1Y2I159_9FUNG</name>
<dbReference type="PANTHER" id="PTHR13593:SF140">
    <property type="entry name" value="PLC-LIKE PHOSPHODIESTERASE"/>
    <property type="match status" value="1"/>
</dbReference>
<dbReference type="GO" id="GO:0008081">
    <property type="term" value="F:phosphoric diester hydrolase activity"/>
    <property type="evidence" value="ECO:0007669"/>
    <property type="project" value="InterPro"/>
</dbReference>
<evidence type="ECO:0000313" key="2">
    <source>
        <dbReference type="EMBL" id="ORZ40585.1"/>
    </source>
</evidence>
<proteinExistence type="predicted"/>
<dbReference type="STRING" id="765915.A0A1Y2I159"/>
<dbReference type="EMBL" id="MCFL01000003">
    <property type="protein sequence ID" value="ORZ40585.1"/>
    <property type="molecule type" value="Genomic_DNA"/>
</dbReference>
<dbReference type="SUPFAM" id="SSF51695">
    <property type="entry name" value="PLC-like phosphodiesterases"/>
    <property type="match status" value="1"/>
</dbReference>
<protein>
    <submittedName>
        <fullName evidence="2">PLC-like phosphodiesterase</fullName>
    </submittedName>
</protein>
<dbReference type="PROSITE" id="PS50007">
    <property type="entry name" value="PIPLC_X_DOMAIN"/>
    <property type="match status" value="1"/>
</dbReference>
<reference evidence="2 3" key="1">
    <citation type="submission" date="2016-07" db="EMBL/GenBank/DDBJ databases">
        <title>Pervasive Adenine N6-methylation of Active Genes in Fungi.</title>
        <authorList>
            <consortium name="DOE Joint Genome Institute"/>
            <person name="Mondo S.J."/>
            <person name="Dannebaum R.O."/>
            <person name="Kuo R.C."/>
            <person name="Labutti K."/>
            <person name="Haridas S."/>
            <person name="Kuo A."/>
            <person name="Salamov A."/>
            <person name="Ahrendt S.R."/>
            <person name="Lipzen A."/>
            <person name="Sullivan W."/>
            <person name="Andreopoulos W.B."/>
            <person name="Clum A."/>
            <person name="Lindquist E."/>
            <person name="Daum C."/>
            <person name="Ramamoorthy G.K."/>
            <person name="Gryganskyi A."/>
            <person name="Culley D."/>
            <person name="Magnuson J.K."/>
            <person name="James T.Y."/>
            <person name="O'Malley M.A."/>
            <person name="Stajich J.E."/>
            <person name="Spatafora J.W."/>
            <person name="Visel A."/>
            <person name="Grigoriev I.V."/>
        </authorList>
    </citation>
    <scope>NUCLEOTIDE SEQUENCE [LARGE SCALE GENOMIC DNA]</scope>
    <source>
        <strain evidence="2 3">PL171</strain>
    </source>
</reference>